<dbReference type="Proteomes" id="UP000095286">
    <property type="component" value="Unplaced"/>
</dbReference>
<name>A0AC35U413_9BILA</name>
<accession>A0AC35U413</accession>
<sequence>MDQSYGDLSVPSASASFPFMSPTNSSQTEIRVAKVSHSWTVKNFSHCYQEYLENFVFLTHGKETMQWSIKIYPQGNGENNKDFVFLCLNKVQNNCSKAKNDFQSKFTLKNSIGEEIEMRIHPNPSHSDYVAYIKRETLCPKIMADDTIVVLIEIDVGVETVTTIFDDSAIPCTCASQLSDDFSKLIDGNLTDFVVQIGKHEIGVHKAILAARSPVFNAMMAHSDARENISGIVKIEDIEHEVFMELLIFIYSGKFAENKKELAADLMIAADKYGLIELRNHCETSLVNSISDKNVCQLLILADLYNLDRLRKACLQLIILKPKDVTNSKGWHVVVKQHPELVTDIVRNFDKSTCSSNDPDQTPVTPPILHVNGSGTAFN</sequence>
<reference evidence="2" key="1">
    <citation type="submission" date="2016-11" db="UniProtKB">
        <authorList>
            <consortium name="WormBaseParasite"/>
        </authorList>
    </citation>
    <scope>IDENTIFICATION</scope>
    <source>
        <strain evidence="2">KR3021</strain>
    </source>
</reference>
<protein>
    <submittedName>
        <fullName evidence="2">BTB domain-containing protein</fullName>
    </submittedName>
</protein>
<organism evidence="1 2">
    <name type="scientific">Rhabditophanes sp. KR3021</name>
    <dbReference type="NCBI Taxonomy" id="114890"/>
    <lineage>
        <taxon>Eukaryota</taxon>
        <taxon>Metazoa</taxon>
        <taxon>Ecdysozoa</taxon>
        <taxon>Nematoda</taxon>
        <taxon>Chromadorea</taxon>
        <taxon>Rhabditida</taxon>
        <taxon>Tylenchina</taxon>
        <taxon>Panagrolaimomorpha</taxon>
        <taxon>Strongyloidoidea</taxon>
        <taxon>Alloionematidae</taxon>
        <taxon>Rhabditophanes</taxon>
    </lineage>
</organism>
<dbReference type="WBParaSite" id="RSKR_0000721900.1">
    <property type="protein sequence ID" value="RSKR_0000721900.1"/>
    <property type="gene ID" value="RSKR_0000721900"/>
</dbReference>
<evidence type="ECO:0000313" key="2">
    <source>
        <dbReference type="WBParaSite" id="RSKR_0000721900.1"/>
    </source>
</evidence>
<evidence type="ECO:0000313" key="1">
    <source>
        <dbReference type="Proteomes" id="UP000095286"/>
    </source>
</evidence>
<proteinExistence type="predicted"/>